<proteinExistence type="predicted"/>
<reference evidence="1" key="1">
    <citation type="submission" date="2022-05" db="EMBL/GenBank/DDBJ databases">
        <authorList>
            <person name="Jo J.-H."/>
            <person name="Im W.-T."/>
        </authorList>
    </citation>
    <scope>NUCLEOTIDE SEQUENCE</scope>
    <source>
        <strain evidence="1">SE220</strain>
    </source>
</reference>
<gene>
    <name evidence="1" type="ORF">LZ538_06870</name>
</gene>
<organism evidence="1 2">
    <name type="scientific">Sphingomonas hankyongi</name>
    <dbReference type="NCBI Taxonomy" id="2908209"/>
    <lineage>
        <taxon>Bacteria</taxon>
        <taxon>Pseudomonadati</taxon>
        <taxon>Pseudomonadota</taxon>
        <taxon>Alphaproteobacteria</taxon>
        <taxon>Sphingomonadales</taxon>
        <taxon>Sphingomonadaceae</taxon>
        <taxon>Sphingomonas</taxon>
    </lineage>
</organism>
<dbReference type="RefSeq" id="WP_249831249.1">
    <property type="nucleotide sequence ID" value="NZ_JAMGBE010000002.1"/>
</dbReference>
<accession>A0ABT0S1V7</accession>
<name>A0ABT0S1V7_9SPHN</name>
<protein>
    <submittedName>
        <fullName evidence="1">Uncharacterized protein</fullName>
    </submittedName>
</protein>
<sequence length="74" mass="8378">MSRAFNLAMTEADVIKHCRDQNIAISALEALPDGGLRLVCMSGYGAAQIQSNLKRHIIEGEVRRERFRPVRPLW</sequence>
<evidence type="ECO:0000313" key="2">
    <source>
        <dbReference type="Proteomes" id="UP001165342"/>
    </source>
</evidence>
<comment type="caution">
    <text evidence="1">The sequence shown here is derived from an EMBL/GenBank/DDBJ whole genome shotgun (WGS) entry which is preliminary data.</text>
</comment>
<evidence type="ECO:0000313" key="1">
    <source>
        <dbReference type="EMBL" id="MCL6729777.1"/>
    </source>
</evidence>
<dbReference type="Proteomes" id="UP001165342">
    <property type="component" value="Unassembled WGS sequence"/>
</dbReference>
<keyword evidence="2" id="KW-1185">Reference proteome</keyword>
<dbReference type="EMBL" id="JAMGBE010000002">
    <property type="protein sequence ID" value="MCL6729777.1"/>
    <property type="molecule type" value="Genomic_DNA"/>
</dbReference>